<evidence type="ECO:0000313" key="2">
    <source>
        <dbReference type="Proteomes" id="UP000583944"/>
    </source>
</evidence>
<organism evidence="1 2">
    <name type="scientific">Trypanosoma cruzi</name>
    <dbReference type="NCBI Taxonomy" id="5693"/>
    <lineage>
        <taxon>Eukaryota</taxon>
        <taxon>Discoba</taxon>
        <taxon>Euglenozoa</taxon>
        <taxon>Kinetoplastea</taxon>
        <taxon>Metakinetoplastina</taxon>
        <taxon>Trypanosomatida</taxon>
        <taxon>Trypanosomatidae</taxon>
        <taxon>Trypanosoma</taxon>
        <taxon>Schizotrypanum</taxon>
    </lineage>
</organism>
<comment type="caution">
    <text evidence="1">The sequence shown here is derived from an EMBL/GenBank/DDBJ whole genome shotgun (WGS) entry which is preliminary data.</text>
</comment>
<name>A0A7J6XS57_TRYCR</name>
<proteinExistence type="predicted"/>
<sequence length="334" mass="35543">MPSPLQRQHATRTLPHQEAACFEPNVPQTGGPQSCPPRWFLHAAEGPCKAAWCPLEPRPVIPRGMAAPRPRSLGSAVLRYSWACVCALPRQQVEPLVRHTVRVACAAIPTAACTVCARVPPGDWNMDWPFTPCAPDSAIRDCLPGMAPGPGGVLSAFLRHLLPAARCSHRTMINTSLADGILRSCWEMGTPLPSADTEGHMPHRESHRPLPLLCVLLGVSEGLVHCRLSALLAHHRRQPGSTPRRMASELVTPVSDEAARGLSGCIAVGCERRRGVIPRCTVAVAALSPSRSASRLRSTPLAMGECWLCSAGSRVWAVAPNAGSAIACEAAALG</sequence>
<accession>A0A7J6XS57</accession>
<gene>
    <name evidence="1" type="ORF">ECC02_009836</name>
</gene>
<protein>
    <submittedName>
        <fullName evidence="1">Uncharacterized protein</fullName>
    </submittedName>
</protein>
<reference evidence="1 2" key="1">
    <citation type="journal article" date="2019" name="Genome Biol. Evol.">
        <title>Nanopore Sequencing Significantly Improves Genome Assembly of the Protozoan Parasite Trypanosoma cruzi.</title>
        <authorList>
            <person name="Diaz-Viraque F."/>
            <person name="Pita S."/>
            <person name="Greif G."/>
            <person name="de Souza R.C.M."/>
            <person name="Iraola G."/>
            <person name="Robello C."/>
        </authorList>
    </citation>
    <scope>NUCLEOTIDE SEQUENCE [LARGE SCALE GENOMIC DNA]</scope>
    <source>
        <strain evidence="1 2">Berenice</strain>
    </source>
</reference>
<dbReference type="EMBL" id="JABDHM010000142">
    <property type="protein sequence ID" value="KAF5217319.1"/>
    <property type="molecule type" value="Genomic_DNA"/>
</dbReference>
<dbReference type="Proteomes" id="UP000583944">
    <property type="component" value="Unassembled WGS sequence"/>
</dbReference>
<dbReference type="VEuPathDB" id="TriTrypDB:ECC02_009836"/>
<dbReference type="AlphaFoldDB" id="A0A7J6XS57"/>
<evidence type="ECO:0000313" key="1">
    <source>
        <dbReference type="EMBL" id="KAF5217319.1"/>
    </source>
</evidence>